<name>A0ABX2H4X1_9FIRM</name>
<protein>
    <submittedName>
        <fullName evidence="9">DUF4131 domain-containing protein</fullName>
    </submittedName>
</protein>
<dbReference type="InterPro" id="IPR035681">
    <property type="entry name" value="ComA-like_MBL"/>
</dbReference>
<dbReference type="NCBIfam" id="TIGR00360">
    <property type="entry name" value="ComEC_N-term"/>
    <property type="match status" value="1"/>
</dbReference>
<evidence type="ECO:0000256" key="6">
    <source>
        <dbReference type="SAM" id="Phobius"/>
    </source>
</evidence>
<evidence type="ECO:0000256" key="5">
    <source>
        <dbReference type="ARBA" id="ARBA00023136"/>
    </source>
</evidence>
<evidence type="ECO:0000256" key="1">
    <source>
        <dbReference type="ARBA" id="ARBA00004651"/>
    </source>
</evidence>
<feature type="chain" id="PRO_5047111845" evidence="7">
    <location>
        <begin position="23"/>
        <end position="792"/>
    </location>
</feature>
<evidence type="ECO:0000313" key="9">
    <source>
        <dbReference type="EMBL" id="NSG85235.1"/>
    </source>
</evidence>
<dbReference type="InterPro" id="IPR052159">
    <property type="entry name" value="Competence_DNA_uptake"/>
</dbReference>
<dbReference type="EMBL" id="JAAITS010000016">
    <property type="protein sequence ID" value="NSG85235.1"/>
    <property type="molecule type" value="Genomic_DNA"/>
</dbReference>
<reference evidence="9 10" key="1">
    <citation type="journal article" date="2020" name="Cell Host Microbe">
        <title>Functional and Genomic Variation between Human-Derived Isolates of Lachnospiraceae Reveals Inter- and Intra-Species Diversity.</title>
        <authorList>
            <person name="Sorbara M.T."/>
            <person name="Littmann E.R."/>
            <person name="Fontana E."/>
            <person name="Moody T.U."/>
            <person name="Kohout C.E."/>
            <person name="Gjonbalaj M."/>
            <person name="Eaton V."/>
            <person name="Seok R."/>
            <person name="Leiner I.M."/>
            <person name="Pamer E.G."/>
        </authorList>
    </citation>
    <scope>NUCLEOTIDE SEQUENCE [LARGE SCALE GENOMIC DNA]</scope>
    <source>
        <strain evidence="9 10">MSK.17.74</strain>
    </source>
</reference>
<dbReference type="Pfam" id="PF13567">
    <property type="entry name" value="DUF4131"/>
    <property type="match status" value="1"/>
</dbReference>
<dbReference type="PANTHER" id="PTHR30619">
    <property type="entry name" value="DNA INTERNALIZATION/COMPETENCE PROTEIN COMEC/REC2"/>
    <property type="match status" value="1"/>
</dbReference>
<comment type="subcellular location">
    <subcellularLocation>
        <location evidence="1">Cell membrane</location>
        <topology evidence="1">Multi-pass membrane protein</topology>
    </subcellularLocation>
</comment>
<proteinExistence type="predicted"/>
<feature type="transmembrane region" description="Helical" evidence="6">
    <location>
        <begin position="307"/>
        <end position="325"/>
    </location>
</feature>
<evidence type="ECO:0000259" key="8">
    <source>
        <dbReference type="SMART" id="SM00849"/>
    </source>
</evidence>
<keyword evidence="4 6" id="KW-1133">Transmembrane helix</keyword>
<comment type="caution">
    <text evidence="9">The sequence shown here is derived from an EMBL/GenBank/DDBJ whole genome shotgun (WGS) entry which is preliminary data.</text>
</comment>
<dbReference type="RefSeq" id="WP_173769621.1">
    <property type="nucleotide sequence ID" value="NZ_JAAITS010000016.1"/>
</dbReference>
<evidence type="ECO:0000256" key="7">
    <source>
        <dbReference type="SAM" id="SignalP"/>
    </source>
</evidence>
<dbReference type="Pfam" id="PF03772">
    <property type="entry name" value="Competence"/>
    <property type="match status" value="1"/>
</dbReference>
<feature type="transmembrane region" description="Helical" evidence="6">
    <location>
        <begin position="382"/>
        <end position="403"/>
    </location>
</feature>
<dbReference type="Pfam" id="PF00753">
    <property type="entry name" value="Lactamase_B"/>
    <property type="match status" value="1"/>
</dbReference>
<evidence type="ECO:0000256" key="2">
    <source>
        <dbReference type="ARBA" id="ARBA00022475"/>
    </source>
</evidence>
<dbReference type="SMART" id="SM00849">
    <property type="entry name" value="Lactamase_B"/>
    <property type="match status" value="1"/>
</dbReference>
<feature type="transmembrane region" description="Helical" evidence="6">
    <location>
        <begin position="477"/>
        <end position="495"/>
    </location>
</feature>
<dbReference type="InterPro" id="IPR025405">
    <property type="entry name" value="DUF4131"/>
</dbReference>
<feature type="transmembrane region" description="Helical" evidence="6">
    <location>
        <begin position="504"/>
        <end position="520"/>
    </location>
</feature>
<evidence type="ECO:0000256" key="3">
    <source>
        <dbReference type="ARBA" id="ARBA00022692"/>
    </source>
</evidence>
<feature type="domain" description="Metallo-beta-lactamase" evidence="8">
    <location>
        <begin position="534"/>
        <end position="740"/>
    </location>
</feature>
<dbReference type="Gene3D" id="3.60.15.10">
    <property type="entry name" value="Ribonuclease Z/Hydroxyacylglutathione hydrolase-like"/>
    <property type="match status" value="1"/>
</dbReference>
<feature type="transmembrane region" description="Helical" evidence="6">
    <location>
        <begin position="237"/>
        <end position="254"/>
    </location>
</feature>
<feature type="transmembrane region" description="Helical" evidence="6">
    <location>
        <begin position="415"/>
        <end position="438"/>
    </location>
</feature>
<sequence>MTKRPLCMVCLVLMLLMCVADRAGFPLIRGNPVPENVDSWIREHPKVTICGEVTQTTENEFSQSVYLSNTYLIYQPKKNQSKENQPKKISIENVKVFLKKKEDVPAGTVVLVSGNLERVGEMRNPGEFDARQYYASQHIFYFMKKAELLKKSENYSAYRQGMNDLRKYLSKVLNGIGGKEAGVFQAIVLGDKSSLDEEVKLRYQMAGIVHVLAISGLHISVIGMGIYNLLMKTGMGIWPSGIIALLILLQYGVMTGGSVSTMRAVCMFLISVGAKITGRIYDLPTALAVSAMLILGDSGAYLYNSGFLLSFSAVAGAGVVVPALTKSMDLSRIEKGENVRRKKSVWKRHAGKKFKNICCMILGKHTGQIYEKFAGGFCKANLALGASIGIQLTMLPVSLYFFGEVSLVGIFLNLLVLPTVGVVLGSGVIGLLAGCVSFSVGRVVILPGKVLAGIYEELCKLSGNLPFGIWITGQPKLWQVAVYYILFAGAVWILTQKGKRERKIIAFVVVCLAMSILIWREPEPFSVSCLDVGQGDGLVLRTPEGNCFLVDGGSTNKSGVGQYQVLPYLKNQGISQIDGIFISHTDQDHISGVQEILEMAVKKLNSVKLGCLYLPEWENPPAAWEKLKQTAKAAGIPVRTLKEGDCLNAGKLQLQIIAPAVSASGADVNEDGMVIKVKYEEFLGLLTGDIGEETEKKLLELGMLEDVDFLKVGHHGSHYSTCQQFLDTVRPEYAVISCSSTNTYGHPSPEITKRLEETGCQTSFTMESGAVKVCWEKEGIRIKKFLEKGNSM</sequence>
<dbReference type="SUPFAM" id="SSF56281">
    <property type="entry name" value="Metallo-hydrolase/oxidoreductase"/>
    <property type="match status" value="1"/>
</dbReference>
<keyword evidence="3 6" id="KW-0812">Transmembrane</keyword>
<dbReference type="InterPro" id="IPR036866">
    <property type="entry name" value="RibonucZ/Hydroxyglut_hydro"/>
</dbReference>
<dbReference type="InterPro" id="IPR001279">
    <property type="entry name" value="Metallo-B-lactamas"/>
</dbReference>
<keyword evidence="5 6" id="KW-0472">Membrane</keyword>
<keyword evidence="7" id="KW-0732">Signal</keyword>
<keyword evidence="10" id="KW-1185">Reference proteome</keyword>
<dbReference type="CDD" id="cd07731">
    <property type="entry name" value="ComA-like_MBL-fold"/>
    <property type="match status" value="1"/>
</dbReference>
<evidence type="ECO:0000313" key="10">
    <source>
        <dbReference type="Proteomes" id="UP001644719"/>
    </source>
</evidence>
<dbReference type="PANTHER" id="PTHR30619:SF1">
    <property type="entry name" value="RECOMBINATION PROTEIN 2"/>
    <property type="match status" value="1"/>
</dbReference>
<gene>
    <name evidence="9" type="ORF">G5B17_07280</name>
</gene>
<dbReference type="Proteomes" id="UP001644719">
    <property type="component" value="Unassembled WGS sequence"/>
</dbReference>
<dbReference type="InterPro" id="IPR004477">
    <property type="entry name" value="ComEC_N"/>
</dbReference>
<feature type="signal peptide" evidence="7">
    <location>
        <begin position="1"/>
        <end position="22"/>
    </location>
</feature>
<evidence type="ECO:0000256" key="4">
    <source>
        <dbReference type="ARBA" id="ARBA00022989"/>
    </source>
</evidence>
<keyword evidence="2" id="KW-1003">Cell membrane</keyword>
<organism evidence="9 10">
    <name type="scientific">Blautia faecis</name>
    <dbReference type="NCBI Taxonomy" id="871665"/>
    <lineage>
        <taxon>Bacteria</taxon>
        <taxon>Bacillati</taxon>
        <taxon>Bacillota</taxon>
        <taxon>Clostridia</taxon>
        <taxon>Lachnospirales</taxon>
        <taxon>Lachnospiraceae</taxon>
        <taxon>Blautia</taxon>
    </lineage>
</organism>
<feature type="transmembrane region" description="Helical" evidence="6">
    <location>
        <begin position="208"/>
        <end position="230"/>
    </location>
</feature>
<accession>A0ABX2H4X1</accession>